<sequence length="156" mass="17262">MHLHRLEKTWLGIGITMLALFLAILGTMAFSMGMAPPSEHHHTVDPRKVAETAPFDRPGITQVGDKHYEAVMVAYAFGYEPEKLEVPAGSKIDFTMTSSDVVHGFEIVGTNINLMVLPGEVSHISHTFDQPGEYLILCNEYCGTGHEYMKTTIVVK</sequence>
<dbReference type="InterPro" id="IPR051403">
    <property type="entry name" value="NosZ/Cyto_c_oxidase_sub2"/>
</dbReference>
<comment type="catalytic activity">
    <reaction evidence="6">
        <text>4 Fe(II)-[cytochrome c] + O2 + 8 H(+)(in) = 4 Fe(III)-[cytochrome c] + 2 H2O + 4 H(+)(out)</text>
        <dbReference type="Rhea" id="RHEA:11436"/>
        <dbReference type="Rhea" id="RHEA-COMP:10350"/>
        <dbReference type="Rhea" id="RHEA-COMP:14399"/>
        <dbReference type="ChEBI" id="CHEBI:15377"/>
        <dbReference type="ChEBI" id="CHEBI:15378"/>
        <dbReference type="ChEBI" id="CHEBI:15379"/>
        <dbReference type="ChEBI" id="CHEBI:29033"/>
        <dbReference type="ChEBI" id="CHEBI:29034"/>
        <dbReference type="EC" id="7.1.1.9"/>
    </reaction>
</comment>
<evidence type="ECO:0000256" key="4">
    <source>
        <dbReference type="ARBA" id="ARBA00024688"/>
    </source>
</evidence>
<comment type="function">
    <text evidence="4">Subunits I and II form the functional core of the enzyme complex. Electrons originating in cytochrome c are transferred via heme a and Cu(A) to the binuclear center formed by heme a3 and Cu(B).</text>
</comment>
<evidence type="ECO:0000313" key="9">
    <source>
        <dbReference type="EMBL" id="MBB6671754.1"/>
    </source>
</evidence>
<evidence type="ECO:0000256" key="1">
    <source>
        <dbReference type="ARBA" id="ARBA00004196"/>
    </source>
</evidence>
<dbReference type="SUPFAM" id="SSF49503">
    <property type="entry name" value="Cupredoxins"/>
    <property type="match status" value="1"/>
</dbReference>
<keyword evidence="10" id="KW-1185">Reference proteome</keyword>
<evidence type="ECO:0000256" key="2">
    <source>
        <dbReference type="ARBA" id="ARBA00022723"/>
    </source>
</evidence>
<dbReference type="EMBL" id="JACJVP010000023">
    <property type="protein sequence ID" value="MBB6671754.1"/>
    <property type="molecule type" value="Genomic_DNA"/>
</dbReference>
<dbReference type="GO" id="GO:0030313">
    <property type="term" value="C:cell envelope"/>
    <property type="evidence" value="ECO:0007669"/>
    <property type="project" value="UniProtKB-SubCell"/>
</dbReference>
<comment type="subcellular location">
    <subcellularLocation>
        <location evidence="1">Cell envelope</location>
    </subcellularLocation>
</comment>
<organism evidence="9 10">
    <name type="scientific">Cohnella nanjingensis</name>
    <dbReference type="NCBI Taxonomy" id="1387779"/>
    <lineage>
        <taxon>Bacteria</taxon>
        <taxon>Bacillati</taxon>
        <taxon>Bacillota</taxon>
        <taxon>Bacilli</taxon>
        <taxon>Bacillales</taxon>
        <taxon>Paenibacillaceae</taxon>
        <taxon>Cohnella</taxon>
    </lineage>
</organism>
<dbReference type="GO" id="GO:0005507">
    <property type="term" value="F:copper ion binding"/>
    <property type="evidence" value="ECO:0007669"/>
    <property type="project" value="InterPro"/>
</dbReference>
<evidence type="ECO:0000256" key="6">
    <source>
        <dbReference type="ARBA" id="ARBA00047816"/>
    </source>
</evidence>
<dbReference type="Pfam" id="PF00116">
    <property type="entry name" value="COX2"/>
    <property type="match status" value="1"/>
</dbReference>
<dbReference type="PANTHER" id="PTHR42838">
    <property type="entry name" value="CYTOCHROME C OXIDASE SUBUNIT II"/>
    <property type="match status" value="1"/>
</dbReference>
<keyword evidence="2" id="KW-0479">Metal-binding</keyword>
<dbReference type="Proteomes" id="UP000547209">
    <property type="component" value="Unassembled WGS sequence"/>
</dbReference>
<dbReference type="InterPro" id="IPR008972">
    <property type="entry name" value="Cupredoxin"/>
</dbReference>
<protein>
    <recommendedName>
        <fullName evidence="5">Cytochrome aa3 subunit 2</fullName>
    </recommendedName>
</protein>
<proteinExistence type="predicted"/>
<dbReference type="PANTHER" id="PTHR42838:SF2">
    <property type="entry name" value="NITROUS-OXIDE REDUCTASE"/>
    <property type="match status" value="1"/>
</dbReference>
<reference evidence="9 10" key="1">
    <citation type="submission" date="2020-08" db="EMBL/GenBank/DDBJ databases">
        <title>Cohnella phylogeny.</title>
        <authorList>
            <person name="Dunlap C."/>
        </authorList>
    </citation>
    <scope>NUCLEOTIDE SEQUENCE [LARGE SCALE GENOMIC DNA]</scope>
    <source>
        <strain evidence="9 10">DSM 28246</strain>
    </source>
</reference>
<evidence type="ECO:0000256" key="7">
    <source>
        <dbReference type="SAM" id="Phobius"/>
    </source>
</evidence>
<feature type="transmembrane region" description="Helical" evidence="7">
    <location>
        <begin position="12"/>
        <end position="35"/>
    </location>
</feature>
<dbReference type="PROSITE" id="PS50857">
    <property type="entry name" value="COX2_CUA"/>
    <property type="match status" value="1"/>
</dbReference>
<accession>A0A7X0VGK5</accession>
<dbReference type="Gene3D" id="2.60.40.420">
    <property type="entry name" value="Cupredoxins - blue copper proteins"/>
    <property type="match status" value="1"/>
</dbReference>
<dbReference type="PROSITE" id="PS00078">
    <property type="entry name" value="COX2"/>
    <property type="match status" value="1"/>
</dbReference>
<dbReference type="RefSeq" id="WP_185143222.1">
    <property type="nucleotide sequence ID" value="NZ_JACJVP010000023.1"/>
</dbReference>
<evidence type="ECO:0000256" key="5">
    <source>
        <dbReference type="ARBA" id="ARBA00031399"/>
    </source>
</evidence>
<dbReference type="CDD" id="cd13913">
    <property type="entry name" value="ba3_CcO_II_C"/>
    <property type="match status" value="1"/>
</dbReference>
<evidence type="ECO:0000313" key="10">
    <source>
        <dbReference type="Proteomes" id="UP000547209"/>
    </source>
</evidence>
<keyword evidence="7" id="KW-0472">Membrane</keyword>
<keyword evidence="7" id="KW-1133">Transmembrane helix</keyword>
<dbReference type="InterPro" id="IPR002429">
    <property type="entry name" value="CcO_II-like_C"/>
</dbReference>
<feature type="domain" description="Cytochrome oxidase subunit II copper A binding" evidence="8">
    <location>
        <begin position="63"/>
        <end position="156"/>
    </location>
</feature>
<dbReference type="InterPro" id="IPR001505">
    <property type="entry name" value="Copper_CuA"/>
</dbReference>
<dbReference type="InterPro" id="IPR034214">
    <property type="entry name" value="Ba3_CcO_II_C"/>
</dbReference>
<keyword evidence="7" id="KW-0812">Transmembrane</keyword>
<dbReference type="GO" id="GO:0016020">
    <property type="term" value="C:membrane"/>
    <property type="evidence" value="ECO:0007669"/>
    <property type="project" value="InterPro"/>
</dbReference>
<name>A0A7X0VGK5_9BACL</name>
<dbReference type="AlphaFoldDB" id="A0A7X0VGK5"/>
<keyword evidence="3" id="KW-0186">Copper</keyword>
<dbReference type="GO" id="GO:0004129">
    <property type="term" value="F:cytochrome-c oxidase activity"/>
    <property type="evidence" value="ECO:0007669"/>
    <property type="project" value="UniProtKB-EC"/>
</dbReference>
<evidence type="ECO:0000259" key="8">
    <source>
        <dbReference type="PROSITE" id="PS50857"/>
    </source>
</evidence>
<comment type="caution">
    <text evidence="9">The sequence shown here is derived from an EMBL/GenBank/DDBJ whole genome shotgun (WGS) entry which is preliminary data.</text>
</comment>
<gene>
    <name evidence="9" type="ORF">H7C19_13770</name>
</gene>
<evidence type="ECO:0000256" key="3">
    <source>
        <dbReference type="ARBA" id="ARBA00023008"/>
    </source>
</evidence>